<evidence type="ECO:0000313" key="2">
    <source>
        <dbReference type="Proteomes" id="UP001596514"/>
    </source>
</evidence>
<gene>
    <name evidence="1" type="ORF">ACFQVD_10450</name>
</gene>
<evidence type="ECO:0000313" key="1">
    <source>
        <dbReference type="EMBL" id="MFC7600515.1"/>
    </source>
</evidence>
<organism evidence="1 2">
    <name type="scientific">Streptosporangium amethystogenes subsp. fukuiense</name>
    <dbReference type="NCBI Taxonomy" id="698418"/>
    <lineage>
        <taxon>Bacteria</taxon>
        <taxon>Bacillati</taxon>
        <taxon>Actinomycetota</taxon>
        <taxon>Actinomycetes</taxon>
        <taxon>Streptosporangiales</taxon>
        <taxon>Streptosporangiaceae</taxon>
        <taxon>Streptosporangium</taxon>
    </lineage>
</organism>
<proteinExistence type="predicted"/>
<comment type="caution">
    <text evidence="1">The sequence shown here is derived from an EMBL/GenBank/DDBJ whole genome shotgun (WGS) entry which is preliminary data.</text>
</comment>
<keyword evidence="2" id="KW-1185">Reference proteome</keyword>
<dbReference type="Proteomes" id="UP001596514">
    <property type="component" value="Unassembled WGS sequence"/>
</dbReference>
<reference evidence="2" key="1">
    <citation type="journal article" date="2019" name="Int. J. Syst. Evol. Microbiol.">
        <title>The Global Catalogue of Microorganisms (GCM) 10K type strain sequencing project: providing services to taxonomists for standard genome sequencing and annotation.</title>
        <authorList>
            <consortium name="The Broad Institute Genomics Platform"/>
            <consortium name="The Broad Institute Genome Sequencing Center for Infectious Disease"/>
            <person name="Wu L."/>
            <person name="Ma J."/>
        </authorList>
    </citation>
    <scope>NUCLEOTIDE SEQUENCE [LARGE SCALE GENOMIC DNA]</scope>
    <source>
        <strain evidence="2">JCM 10083</strain>
    </source>
</reference>
<dbReference type="RefSeq" id="WP_343966216.1">
    <property type="nucleotide sequence ID" value="NZ_BAAAGK010000038.1"/>
</dbReference>
<protein>
    <submittedName>
        <fullName evidence="1">Uncharacterized protein</fullName>
    </submittedName>
</protein>
<dbReference type="EMBL" id="JBHTEE010000001">
    <property type="protein sequence ID" value="MFC7600515.1"/>
    <property type="molecule type" value="Genomic_DNA"/>
</dbReference>
<sequence>MADIEYVEYAGVLDGDDHMTMARVLEVWAGGPVRVALHFFGWEIDYDSESISLYAQPGVHLPSGNDRDQEPYYLLSGSLTTATVAEAEGRLRALIAAFGKVGIGCRQLEYQIVDENGRVLEEREGAVLS</sequence>
<name>A0ABW2SWI3_9ACTN</name>
<accession>A0ABW2SWI3</accession>